<evidence type="ECO:0008006" key="6">
    <source>
        <dbReference type="Google" id="ProtNLM"/>
    </source>
</evidence>
<comment type="caution">
    <text evidence="4">The sequence shown here is derived from an EMBL/GenBank/DDBJ whole genome shotgun (WGS) entry which is preliminary data.</text>
</comment>
<dbReference type="EMBL" id="BFEA01000224">
    <property type="protein sequence ID" value="GBG75439.1"/>
    <property type="molecule type" value="Genomic_DNA"/>
</dbReference>
<accession>A0A388KZG1</accession>
<reference evidence="4 5" key="1">
    <citation type="journal article" date="2018" name="Cell">
        <title>The Chara Genome: Secondary Complexity and Implications for Plant Terrestrialization.</title>
        <authorList>
            <person name="Nishiyama T."/>
            <person name="Sakayama H."/>
            <person name="Vries J.D."/>
            <person name="Buschmann H."/>
            <person name="Saint-Marcoux D."/>
            <person name="Ullrich K.K."/>
            <person name="Haas F.B."/>
            <person name="Vanderstraeten L."/>
            <person name="Becker D."/>
            <person name="Lang D."/>
            <person name="Vosolsobe S."/>
            <person name="Rombauts S."/>
            <person name="Wilhelmsson P.K.I."/>
            <person name="Janitza P."/>
            <person name="Kern R."/>
            <person name="Heyl A."/>
            <person name="Rumpler F."/>
            <person name="Villalobos L.I.A.C."/>
            <person name="Clay J.M."/>
            <person name="Skokan R."/>
            <person name="Toyoda A."/>
            <person name="Suzuki Y."/>
            <person name="Kagoshima H."/>
            <person name="Schijlen E."/>
            <person name="Tajeshwar N."/>
            <person name="Catarino B."/>
            <person name="Hetherington A.J."/>
            <person name="Saltykova A."/>
            <person name="Bonnot C."/>
            <person name="Breuninger H."/>
            <person name="Symeonidi A."/>
            <person name="Radhakrishnan G.V."/>
            <person name="Van Nieuwerburgh F."/>
            <person name="Deforce D."/>
            <person name="Chang C."/>
            <person name="Karol K.G."/>
            <person name="Hedrich R."/>
            <person name="Ulvskov P."/>
            <person name="Glockner G."/>
            <person name="Delwiche C.F."/>
            <person name="Petrasek J."/>
            <person name="Van de Peer Y."/>
            <person name="Friml J."/>
            <person name="Beilby M."/>
            <person name="Dolan L."/>
            <person name="Kohara Y."/>
            <person name="Sugano S."/>
            <person name="Fujiyama A."/>
            <person name="Delaux P.-M."/>
            <person name="Quint M."/>
            <person name="TheiBen G."/>
            <person name="Hagemann M."/>
            <person name="Harholt J."/>
            <person name="Dunand C."/>
            <person name="Zachgo S."/>
            <person name="Langdale J."/>
            <person name="Maumus F."/>
            <person name="Straeten D.V.D."/>
            <person name="Gould S.B."/>
            <person name="Rensing S.A."/>
        </authorList>
    </citation>
    <scope>NUCLEOTIDE SEQUENCE [LARGE SCALE GENOMIC DNA]</scope>
    <source>
        <strain evidence="4 5">S276</strain>
    </source>
</reference>
<dbReference type="OMA" id="VENCYEF"/>
<feature type="region of interest" description="Disordered" evidence="1">
    <location>
        <begin position="1"/>
        <end position="24"/>
    </location>
</feature>
<name>A0A388KZG1_CHABU</name>
<evidence type="ECO:0000259" key="3">
    <source>
        <dbReference type="Pfam" id="PF10551"/>
    </source>
</evidence>
<dbReference type="Pfam" id="PF03108">
    <property type="entry name" value="DBD_Tnp_Mut"/>
    <property type="match status" value="1"/>
</dbReference>
<dbReference type="InterPro" id="IPR004332">
    <property type="entry name" value="Transposase_MuDR"/>
</dbReference>
<evidence type="ECO:0000313" key="4">
    <source>
        <dbReference type="EMBL" id="GBG75439.1"/>
    </source>
</evidence>
<dbReference type="Pfam" id="PF10551">
    <property type="entry name" value="MULE"/>
    <property type="match status" value="1"/>
</dbReference>
<feature type="domain" description="Transposase MuDR plant" evidence="2">
    <location>
        <begin position="202"/>
        <end position="260"/>
    </location>
</feature>
<dbReference type="Proteomes" id="UP000265515">
    <property type="component" value="Unassembled WGS sequence"/>
</dbReference>
<gene>
    <name evidence="4" type="ORF">CBR_g20069</name>
</gene>
<evidence type="ECO:0000259" key="2">
    <source>
        <dbReference type="Pfam" id="PF03108"/>
    </source>
</evidence>
<keyword evidence="5" id="KW-1185">Reference proteome</keyword>
<feature type="compositionally biased region" description="Basic and acidic residues" evidence="1">
    <location>
        <begin position="157"/>
        <end position="175"/>
    </location>
</feature>
<evidence type="ECO:0000256" key="1">
    <source>
        <dbReference type="SAM" id="MobiDB-lite"/>
    </source>
</evidence>
<proteinExistence type="predicted"/>
<dbReference type="AlphaFoldDB" id="A0A388KZG1"/>
<dbReference type="STRING" id="69332.A0A388KZG1"/>
<dbReference type="InterPro" id="IPR018289">
    <property type="entry name" value="MULE_transposase_dom"/>
</dbReference>
<sequence>MHRATRSPVNPPARSVTFPTTNGHGGMYPHQIDHDIPPHHWLRQQEMFEFGTPSRDMPSEQMIGEDNTVTCDMSKGLAQTLLDKVSQQEVVINALLGQLQQANGPVGMSRRVCVGSSSRQPCTTLEDEQRLDSGNVLHRMPTAKRTRMEFTAGCSRDMSERSSAEEESSGDKHDGLGTQFDLPSADDGGASKEMKASLYERQEFPAVKDLRNAVAQHVVENCYEFVVVKSDNKRYTIKCKDDKCMWRLHGSHVSDSPVFVVKGIGEHTCGGLTKLSNRQATSAWVAQMIEPKLRDTPDYKPVEIMNDLFRDHGVKVKYRCAWKGKEIAKARILGSDDDGYRYLRQYCKEVQRSNPGSLAFMQTEEGNSRFECMFLALDACIRGFQHCRPLIGLDGTFIKTRYKGCLMGATTIDAQGQLFPVAFALVAGEDADNWSWFLNHLKGTFESRGMDTSVITFLSDREKGLIQVVQIVFYDCPHGFCMKHIADNVAKRNSGLLYLPLVWSAAKAPTSVEFNRIISRMHVMDKQTTTWFLKTCDPTHWSDAFFVGHHYGHYTSNIAESLNGWIRLDSCSAPKTSHAHV</sequence>
<feature type="region of interest" description="Disordered" evidence="1">
    <location>
        <begin position="152"/>
        <end position="189"/>
    </location>
</feature>
<dbReference type="PANTHER" id="PTHR31973">
    <property type="entry name" value="POLYPROTEIN, PUTATIVE-RELATED"/>
    <property type="match status" value="1"/>
</dbReference>
<feature type="domain" description="MULE transposase" evidence="3">
    <location>
        <begin position="391"/>
        <end position="488"/>
    </location>
</feature>
<evidence type="ECO:0000313" key="5">
    <source>
        <dbReference type="Proteomes" id="UP000265515"/>
    </source>
</evidence>
<protein>
    <recommendedName>
        <fullName evidence="6">MULE transposase domain-containing protein</fullName>
    </recommendedName>
</protein>
<dbReference type="PANTHER" id="PTHR31973:SF187">
    <property type="entry name" value="MUTATOR TRANSPOSASE MUDRA PROTEIN"/>
    <property type="match status" value="1"/>
</dbReference>
<organism evidence="4 5">
    <name type="scientific">Chara braunii</name>
    <name type="common">Braun's stonewort</name>
    <dbReference type="NCBI Taxonomy" id="69332"/>
    <lineage>
        <taxon>Eukaryota</taxon>
        <taxon>Viridiplantae</taxon>
        <taxon>Streptophyta</taxon>
        <taxon>Charophyceae</taxon>
        <taxon>Charales</taxon>
        <taxon>Characeae</taxon>
        <taxon>Chara</taxon>
    </lineage>
</organism>
<dbReference type="OrthoDB" id="1904319at2759"/>
<dbReference type="Gramene" id="GBG75439">
    <property type="protein sequence ID" value="GBG75439"/>
    <property type="gene ID" value="CBR_g20069"/>
</dbReference>